<dbReference type="RefSeq" id="WP_283441131.1">
    <property type="nucleotide sequence ID" value="NZ_FXUL01000002.1"/>
</dbReference>
<protein>
    <submittedName>
        <fullName evidence="6">RND family efflux transporter, MFP subunit</fullName>
    </submittedName>
</protein>
<evidence type="ECO:0000259" key="4">
    <source>
        <dbReference type="Pfam" id="PF25967"/>
    </source>
</evidence>
<evidence type="ECO:0000256" key="1">
    <source>
        <dbReference type="ARBA" id="ARBA00009477"/>
    </source>
</evidence>
<organism evidence="6 7">
    <name type="scientific">Noviherbaspirillum suwonense</name>
    <dbReference type="NCBI Taxonomy" id="1224511"/>
    <lineage>
        <taxon>Bacteria</taxon>
        <taxon>Pseudomonadati</taxon>
        <taxon>Pseudomonadota</taxon>
        <taxon>Betaproteobacteria</taxon>
        <taxon>Burkholderiales</taxon>
        <taxon>Oxalobacteraceae</taxon>
        <taxon>Noviherbaspirillum</taxon>
    </lineage>
</organism>
<gene>
    <name evidence="6" type="ORF">SAMN06295970_102331</name>
</gene>
<comment type="caution">
    <text evidence="6">The sequence shown here is derived from an EMBL/GenBank/DDBJ whole genome shotgun (WGS) entry which is preliminary data.</text>
</comment>
<name>A0ABY1PXK8_9BURK</name>
<dbReference type="Gene3D" id="2.40.30.170">
    <property type="match status" value="1"/>
</dbReference>
<dbReference type="NCBIfam" id="TIGR01730">
    <property type="entry name" value="RND_mfp"/>
    <property type="match status" value="1"/>
</dbReference>
<dbReference type="SUPFAM" id="SSF111369">
    <property type="entry name" value="HlyD-like secretion proteins"/>
    <property type="match status" value="1"/>
</dbReference>
<dbReference type="Gene3D" id="1.10.287.470">
    <property type="entry name" value="Helix hairpin bin"/>
    <property type="match status" value="1"/>
</dbReference>
<sequence length="383" mass="39563">MKKSHRNIIAAALVLAVLAGAGVMLSRRNAPPQEAAAAKPALTVTTVRPETAEMPRRLVANGNVAAWQEAIVGSEAGGLRLTDVRVNVGDTVKAGDVLAVFAADAVQADMAQATAALMEAEAAAADAANNAARARTLKDSGALSTQQINQFTTGAQTAQARVEAARAAVATQRLRLRYTRVLAPDDGIISARTATVGAVVPAGAELFRMIRQGRLEWRAEVTATELGSIRPGAAATVAAPGGASLAGRVRMIAPTVDVQSRTALVYVDLLPPESGALPVRAGMYARGEFDLGSAPALTVPQQAVVVRDGFSYVFRLNPDNRVSQVKVRTGRRLGERLELVEGVAPDALLALDGAGFLNDGDLVRRADATPAAAGAATATASTR</sequence>
<feature type="coiled-coil region" evidence="2">
    <location>
        <begin position="103"/>
        <end position="137"/>
    </location>
</feature>
<feature type="domain" description="CusB-like beta-barrel" evidence="3">
    <location>
        <begin position="219"/>
        <end position="289"/>
    </location>
</feature>
<dbReference type="Pfam" id="PF25973">
    <property type="entry name" value="BSH_CzcB"/>
    <property type="match status" value="1"/>
</dbReference>
<evidence type="ECO:0000256" key="2">
    <source>
        <dbReference type="SAM" id="Coils"/>
    </source>
</evidence>
<keyword evidence="2" id="KW-0175">Coiled coil</keyword>
<dbReference type="Pfam" id="PF25954">
    <property type="entry name" value="Beta-barrel_RND_2"/>
    <property type="match status" value="1"/>
</dbReference>
<dbReference type="InterPro" id="IPR058647">
    <property type="entry name" value="BSH_CzcB-like"/>
</dbReference>
<proteinExistence type="inferred from homology"/>
<evidence type="ECO:0000313" key="6">
    <source>
        <dbReference type="EMBL" id="SMP49839.1"/>
    </source>
</evidence>
<feature type="domain" description="CzcB-like barrel-sandwich hybrid" evidence="5">
    <location>
        <begin position="81"/>
        <end position="208"/>
    </location>
</feature>
<dbReference type="PANTHER" id="PTHR30469:SF15">
    <property type="entry name" value="HLYD FAMILY OF SECRETION PROTEINS"/>
    <property type="match status" value="1"/>
</dbReference>
<reference evidence="6 7" key="1">
    <citation type="submission" date="2017-05" db="EMBL/GenBank/DDBJ databases">
        <authorList>
            <person name="Varghese N."/>
            <person name="Submissions S."/>
        </authorList>
    </citation>
    <scope>NUCLEOTIDE SEQUENCE [LARGE SCALE GENOMIC DNA]</scope>
    <source>
        <strain evidence="6 7">DSM 26001</strain>
    </source>
</reference>
<keyword evidence="7" id="KW-1185">Reference proteome</keyword>
<dbReference type="Gene3D" id="2.40.50.100">
    <property type="match status" value="1"/>
</dbReference>
<evidence type="ECO:0000259" key="5">
    <source>
        <dbReference type="Pfam" id="PF25973"/>
    </source>
</evidence>
<dbReference type="InterPro" id="IPR058627">
    <property type="entry name" value="MdtA-like_C"/>
</dbReference>
<feature type="domain" description="Multidrug resistance protein MdtA-like C-terminal permuted SH3" evidence="4">
    <location>
        <begin position="296"/>
        <end position="350"/>
    </location>
</feature>
<dbReference type="Proteomes" id="UP001158049">
    <property type="component" value="Unassembled WGS sequence"/>
</dbReference>
<dbReference type="InterPro" id="IPR058792">
    <property type="entry name" value="Beta-barrel_RND_2"/>
</dbReference>
<dbReference type="PANTHER" id="PTHR30469">
    <property type="entry name" value="MULTIDRUG RESISTANCE PROTEIN MDTA"/>
    <property type="match status" value="1"/>
</dbReference>
<accession>A0ABY1PXK8</accession>
<evidence type="ECO:0000313" key="7">
    <source>
        <dbReference type="Proteomes" id="UP001158049"/>
    </source>
</evidence>
<evidence type="ECO:0000259" key="3">
    <source>
        <dbReference type="Pfam" id="PF25954"/>
    </source>
</evidence>
<dbReference type="InterPro" id="IPR006143">
    <property type="entry name" value="RND_pump_MFP"/>
</dbReference>
<dbReference type="Gene3D" id="2.40.420.20">
    <property type="match status" value="1"/>
</dbReference>
<dbReference type="EMBL" id="FXUL01000002">
    <property type="protein sequence ID" value="SMP49839.1"/>
    <property type="molecule type" value="Genomic_DNA"/>
</dbReference>
<comment type="similarity">
    <text evidence="1">Belongs to the membrane fusion protein (MFP) (TC 8.A.1) family.</text>
</comment>
<dbReference type="Pfam" id="PF25967">
    <property type="entry name" value="RND-MFP_C"/>
    <property type="match status" value="1"/>
</dbReference>